<dbReference type="Proteomes" id="UP000759246">
    <property type="component" value="Unassembled WGS sequence"/>
</dbReference>
<dbReference type="EMBL" id="JABZGF010000588">
    <property type="protein sequence ID" value="MBF0967608.1"/>
    <property type="molecule type" value="Genomic_DNA"/>
</dbReference>
<dbReference type="GO" id="GO:0016740">
    <property type="term" value="F:transferase activity"/>
    <property type="evidence" value="ECO:0007669"/>
    <property type="project" value="UniProtKB-KW"/>
</dbReference>
<feature type="non-terminal residue" evidence="1">
    <location>
        <position position="52"/>
    </location>
</feature>
<keyword evidence="1" id="KW-0808">Transferase</keyword>
<accession>A0A929RR63</accession>
<protein>
    <submittedName>
        <fullName evidence="1">Glycosyl transferase family 1</fullName>
    </submittedName>
</protein>
<comment type="caution">
    <text evidence="1">The sequence shown here is derived from an EMBL/GenBank/DDBJ whole genome shotgun (WGS) entry which is preliminary data.</text>
</comment>
<gene>
    <name evidence="1" type="ORF">HXK09_10865</name>
</gene>
<name>A0A929RR63_9ACTO</name>
<organism evidence="1 2">
    <name type="scientific">Actinomyces bouchesdurhonensis</name>
    <dbReference type="NCBI Taxonomy" id="1852361"/>
    <lineage>
        <taxon>Bacteria</taxon>
        <taxon>Bacillati</taxon>
        <taxon>Actinomycetota</taxon>
        <taxon>Actinomycetes</taxon>
        <taxon>Actinomycetales</taxon>
        <taxon>Actinomycetaceae</taxon>
        <taxon>Actinomyces</taxon>
    </lineage>
</organism>
<evidence type="ECO:0000313" key="2">
    <source>
        <dbReference type="Proteomes" id="UP000759246"/>
    </source>
</evidence>
<dbReference type="AlphaFoldDB" id="A0A929RR63"/>
<reference evidence="1" key="1">
    <citation type="submission" date="2020-04" db="EMBL/GenBank/DDBJ databases">
        <title>Deep metagenomics examines the oral microbiome during advanced dental caries in children, revealing novel taxa and co-occurrences with host molecules.</title>
        <authorList>
            <person name="Baker J.L."/>
            <person name="Morton J.T."/>
            <person name="Dinis M."/>
            <person name="Alvarez R."/>
            <person name="Tran N.C."/>
            <person name="Knight R."/>
            <person name="Edlund A."/>
        </authorList>
    </citation>
    <scope>NUCLEOTIDE SEQUENCE</scope>
    <source>
        <strain evidence="1">JCVI_30_bin.13</strain>
    </source>
</reference>
<sequence length="52" mass="5259">MLVALATRTFTPEPTAAALRLGALARALAAGGERVRVLTARLAPSVARDAGS</sequence>
<proteinExistence type="predicted"/>
<evidence type="ECO:0000313" key="1">
    <source>
        <dbReference type="EMBL" id="MBF0967608.1"/>
    </source>
</evidence>